<accession>V5WCZ4</accession>
<evidence type="ECO:0000256" key="2">
    <source>
        <dbReference type="SAM" id="SignalP"/>
    </source>
</evidence>
<dbReference type="HOGENOM" id="CLU_622459_0_0_12"/>
<organism evidence="3 4">
    <name type="scientific">Salinispira pacifica</name>
    <dbReference type="NCBI Taxonomy" id="1307761"/>
    <lineage>
        <taxon>Bacteria</taxon>
        <taxon>Pseudomonadati</taxon>
        <taxon>Spirochaetota</taxon>
        <taxon>Spirochaetia</taxon>
        <taxon>Spirochaetales</taxon>
        <taxon>Spirochaetaceae</taxon>
        <taxon>Salinispira</taxon>
    </lineage>
</organism>
<dbReference type="KEGG" id="slr:L21SP2_0246"/>
<evidence type="ECO:0008006" key="5">
    <source>
        <dbReference type="Google" id="ProtNLM"/>
    </source>
</evidence>
<evidence type="ECO:0000313" key="3">
    <source>
        <dbReference type="EMBL" id="AHC13688.1"/>
    </source>
</evidence>
<name>V5WCZ4_9SPIO</name>
<dbReference type="STRING" id="1307761.L21SP2_0246"/>
<feature type="chain" id="PRO_5004741888" description="Lipoprotein" evidence="2">
    <location>
        <begin position="23"/>
        <end position="444"/>
    </location>
</feature>
<protein>
    <recommendedName>
        <fullName evidence="5">Lipoprotein</fullName>
    </recommendedName>
</protein>
<sequence>MKSIYRTMVLLLSMLLLIGSCAGTGAAVGGGSDVFAGQGRDESLLTAMNKAKMDAVRNAVIRMIGAPAEDAQSAQLQEVLYSSSNPNRFVYPESMETLRKENMGSIDAMDMLYEIRIRVRMDAVRNVLDTHGISSNPGNGGADSGTGEMKSGTGDNSVEEAGEVTGNKSTSEDPATAEDPASTEERQFVRSFLENMTYMVYFSEEGDVDPFLMKAAVTQANAWLANNGYRVVDSDQIEDLKADAELLYEEQTGGSISLLQWIAQRLDADVYVEIDASLTARSQSGSHYGKAIITMKMYETSTAALLGSIPYTSPETYSASSTEDALSNALQSSVYQAMPYMAEQSRLRMNEEISDGVRYNVTFINSTDSRLMSSFRRELRDEVEDLETVSQTGEETRYAIYYFGRKDEVEDLIYRVADRTPGMEYISLVLTRGKSMTFDTGLLP</sequence>
<dbReference type="Proteomes" id="UP000018680">
    <property type="component" value="Chromosome"/>
</dbReference>
<dbReference type="PROSITE" id="PS51257">
    <property type="entry name" value="PROKAR_LIPOPROTEIN"/>
    <property type="match status" value="1"/>
</dbReference>
<feature type="signal peptide" evidence="2">
    <location>
        <begin position="1"/>
        <end position="22"/>
    </location>
</feature>
<dbReference type="EMBL" id="CP006939">
    <property type="protein sequence ID" value="AHC13688.1"/>
    <property type="molecule type" value="Genomic_DNA"/>
</dbReference>
<dbReference type="OrthoDB" id="355349at2"/>
<keyword evidence="4" id="KW-1185">Reference proteome</keyword>
<reference evidence="3 4" key="1">
    <citation type="journal article" date="2015" name="Stand. Genomic Sci.">
        <title>Complete genome sequence and description of Salinispira pacifica gen. nov., sp. nov., a novel spirochaete isolated form a hypersaline microbial mat.</title>
        <authorList>
            <person name="Ben Hania W."/>
            <person name="Joseph M."/>
            <person name="Schumann P."/>
            <person name="Bunk B."/>
            <person name="Fiebig A."/>
            <person name="Sproer C."/>
            <person name="Klenk H.P."/>
            <person name="Fardeau M.L."/>
            <person name="Spring S."/>
        </authorList>
    </citation>
    <scope>NUCLEOTIDE SEQUENCE [LARGE SCALE GENOMIC DNA]</scope>
    <source>
        <strain evidence="3 4">L21-RPul-D2</strain>
    </source>
</reference>
<evidence type="ECO:0000313" key="4">
    <source>
        <dbReference type="Proteomes" id="UP000018680"/>
    </source>
</evidence>
<feature type="region of interest" description="Disordered" evidence="1">
    <location>
        <begin position="129"/>
        <end position="185"/>
    </location>
</feature>
<gene>
    <name evidence="3" type="ORF">L21SP2_0246</name>
</gene>
<keyword evidence="2" id="KW-0732">Signal</keyword>
<proteinExistence type="predicted"/>
<dbReference type="eggNOG" id="ENOG5033R8E">
    <property type="taxonomic scope" value="Bacteria"/>
</dbReference>
<evidence type="ECO:0000256" key="1">
    <source>
        <dbReference type="SAM" id="MobiDB-lite"/>
    </source>
</evidence>
<dbReference type="RefSeq" id="WP_024266621.1">
    <property type="nucleotide sequence ID" value="NC_023035.1"/>
</dbReference>
<dbReference type="AlphaFoldDB" id="V5WCZ4"/>